<dbReference type="Gene3D" id="3.40.50.2300">
    <property type="match status" value="1"/>
</dbReference>
<dbReference type="SUPFAM" id="SSF52788">
    <property type="entry name" value="Phosphotyrosine protein phosphatases I"/>
    <property type="match status" value="1"/>
</dbReference>
<keyword evidence="9" id="KW-1185">Reference proteome</keyword>
<feature type="domain" description="Phosphotyrosine protein phosphatase I" evidence="7">
    <location>
        <begin position="2"/>
        <end position="165"/>
    </location>
</feature>
<keyword evidence="5" id="KW-0904">Protein phosphatase</keyword>
<sequence>MVKVLFVCLGNICRSPLAEGILKKLAKDNNLEKEIIVDSAGTSNYHIGESSDKRAIKIGKKYGLEMGHKARQVRLEDFKEFDYIFAMDNENFKSLKNLEKKAQELEKTKAKIYLMREFDNLYDDEVDDSENDAAWEVADPYYGGEVEFEECYDTLERCNKEFLKYLQKTKSL</sequence>
<dbReference type="PRINTS" id="PR00719">
    <property type="entry name" value="LMWPTPASE"/>
</dbReference>
<evidence type="ECO:0000259" key="7">
    <source>
        <dbReference type="SMART" id="SM00226"/>
    </source>
</evidence>
<feature type="active site" description="Nucleophile" evidence="6">
    <location>
        <position position="8"/>
    </location>
</feature>
<keyword evidence="4" id="KW-0378">Hydrolase</keyword>
<dbReference type="Proteomes" id="UP000199513">
    <property type="component" value="Unassembled WGS sequence"/>
</dbReference>
<dbReference type="GO" id="GO:0005737">
    <property type="term" value="C:cytoplasm"/>
    <property type="evidence" value="ECO:0007669"/>
    <property type="project" value="UniProtKB-SubCell"/>
</dbReference>
<dbReference type="PANTHER" id="PTHR11717">
    <property type="entry name" value="LOW MOLECULAR WEIGHT PROTEIN TYROSINE PHOSPHATASE"/>
    <property type="match status" value="1"/>
</dbReference>
<keyword evidence="3" id="KW-0963">Cytoplasm</keyword>
<dbReference type="EMBL" id="FONY01000025">
    <property type="protein sequence ID" value="SFF32074.1"/>
    <property type="molecule type" value="Genomic_DNA"/>
</dbReference>
<name>A0A1I2HPL7_9BACT</name>
<protein>
    <submittedName>
        <fullName evidence="8">Protein tyrosine phosphatase</fullName>
    </submittedName>
</protein>
<feature type="active site" evidence="6">
    <location>
        <position position="14"/>
    </location>
</feature>
<dbReference type="InterPro" id="IPR050438">
    <property type="entry name" value="LMW_PTPase"/>
</dbReference>
<dbReference type="Pfam" id="PF01451">
    <property type="entry name" value="LMWPc"/>
    <property type="match status" value="1"/>
</dbReference>
<evidence type="ECO:0000256" key="1">
    <source>
        <dbReference type="ARBA" id="ARBA00004496"/>
    </source>
</evidence>
<dbReference type="PANTHER" id="PTHR11717:SF7">
    <property type="entry name" value="LOW MOLECULAR WEIGHT PHOSPHOTYROSINE PROTEIN PHOSPHATASE"/>
    <property type="match status" value="1"/>
</dbReference>
<dbReference type="InterPro" id="IPR023485">
    <property type="entry name" value="Ptyr_pPase"/>
</dbReference>
<accession>A0A1I2HPL7</accession>
<comment type="subcellular location">
    <subcellularLocation>
        <location evidence="1">Cytoplasm</location>
    </subcellularLocation>
</comment>
<dbReference type="SMART" id="SM00226">
    <property type="entry name" value="LMWPc"/>
    <property type="match status" value="1"/>
</dbReference>
<evidence type="ECO:0000313" key="9">
    <source>
        <dbReference type="Proteomes" id="UP000199513"/>
    </source>
</evidence>
<dbReference type="InterPro" id="IPR017867">
    <property type="entry name" value="Tyr_phospatase_low_mol_wt"/>
</dbReference>
<evidence type="ECO:0000313" key="8">
    <source>
        <dbReference type="EMBL" id="SFF32074.1"/>
    </source>
</evidence>
<dbReference type="RefSeq" id="WP_091546887.1">
    <property type="nucleotide sequence ID" value="NZ_FONY01000025.1"/>
</dbReference>
<comment type="similarity">
    <text evidence="2">Belongs to the low molecular weight phosphotyrosine protein phosphatase family.</text>
</comment>
<dbReference type="OrthoDB" id="9784339at2"/>
<gene>
    <name evidence="8" type="ORF">SAMN04488541_102570</name>
</gene>
<dbReference type="InterPro" id="IPR036196">
    <property type="entry name" value="Ptyr_pPase_sf"/>
</dbReference>
<organism evidence="8 9">
    <name type="scientific">Thermoflexibacter ruber</name>
    <dbReference type="NCBI Taxonomy" id="1003"/>
    <lineage>
        <taxon>Bacteria</taxon>
        <taxon>Pseudomonadati</taxon>
        <taxon>Bacteroidota</taxon>
        <taxon>Cytophagia</taxon>
        <taxon>Cytophagales</taxon>
        <taxon>Thermoflexibacteraceae</taxon>
        <taxon>Thermoflexibacter</taxon>
    </lineage>
</organism>
<reference evidence="8 9" key="1">
    <citation type="submission" date="2016-10" db="EMBL/GenBank/DDBJ databases">
        <authorList>
            <person name="de Groot N.N."/>
        </authorList>
    </citation>
    <scope>NUCLEOTIDE SEQUENCE [LARGE SCALE GENOMIC DNA]</scope>
    <source>
        <strain>GEY</strain>
        <strain evidence="9">DSM 9560</strain>
    </source>
</reference>
<dbReference type="AlphaFoldDB" id="A0A1I2HPL7"/>
<dbReference type="FunFam" id="3.40.50.2300:FF:000105">
    <property type="entry name" value="Low molecular weight phosphotyrosine protein"/>
    <property type="match status" value="1"/>
</dbReference>
<dbReference type="CDD" id="cd16343">
    <property type="entry name" value="LMWPTP"/>
    <property type="match status" value="1"/>
</dbReference>
<evidence type="ECO:0000256" key="2">
    <source>
        <dbReference type="ARBA" id="ARBA00011063"/>
    </source>
</evidence>
<evidence type="ECO:0000256" key="4">
    <source>
        <dbReference type="ARBA" id="ARBA00022801"/>
    </source>
</evidence>
<dbReference type="GO" id="GO:0004725">
    <property type="term" value="F:protein tyrosine phosphatase activity"/>
    <property type="evidence" value="ECO:0007669"/>
    <property type="project" value="InterPro"/>
</dbReference>
<proteinExistence type="inferred from homology"/>
<dbReference type="STRING" id="1003.SAMN04488541_102570"/>
<feature type="active site" description="Proton donor" evidence="6">
    <location>
        <position position="139"/>
    </location>
</feature>
<evidence type="ECO:0000256" key="6">
    <source>
        <dbReference type="PIRSR" id="PIRSR617867-1"/>
    </source>
</evidence>
<evidence type="ECO:0000256" key="5">
    <source>
        <dbReference type="ARBA" id="ARBA00022912"/>
    </source>
</evidence>
<evidence type="ECO:0000256" key="3">
    <source>
        <dbReference type="ARBA" id="ARBA00022490"/>
    </source>
</evidence>